<dbReference type="PANTHER" id="PTHR43673:SF10">
    <property type="entry name" value="NADH DEHYDROGENASE_NAD(P)H NITROREDUCTASE XCC3605-RELATED"/>
    <property type="match status" value="1"/>
</dbReference>
<dbReference type="OrthoDB" id="9802510at2"/>
<evidence type="ECO:0000259" key="3">
    <source>
        <dbReference type="Pfam" id="PF00881"/>
    </source>
</evidence>
<dbReference type="CDD" id="cd02138">
    <property type="entry name" value="TdsD-like"/>
    <property type="match status" value="1"/>
</dbReference>
<protein>
    <submittedName>
        <fullName evidence="4">Nitroreductase</fullName>
    </submittedName>
</protein>
<dbReference type="EMBL" id="WBKA01000001">
    <property type="protein sequence ID" value="KAB1633540.1"/>
    <property type="molecule type" value="Genomic_DNA"/>
</dbReference>
<dbReference type="Gene3D" id="3.40.109.10">
    <property type="entry name" value="NADH Oxidase"/>
    <property type="match status" value="1"/>
</dbReference>
<dbReference type="AlphaFoldDB" id="A0A7C8FY01"/>
<dbReference type="GO" id="GO:0016491">
    <property type="term" value="F:oxidoreductase activity"/>
    <property type="evidence" value="ECO:0007669"/>
    <property type="project" value="UniProtKB-KW"/>
</dbReference>
<sequence>MSEQQTVDAGARRVPTSEPVIDLIAGRWSPRAFSDATVSDATLAAGLEAARLAPSAYNSQPWRFIVGRRGGHVFDRILAHLIPFNQGWARDAAALVLNVAVIEADGRKAPLALYDLGLAVQSLVLQLQASDVASHQISGIDPDALDSEFGLGAGELAGLHAVTVTVIGVPGDPAQLDAGTRERETAPRERLPLDELVLLAD</sequence>
<feature type="domain" description="Nitroreductase" evidence="3">
    <location>
        <begin position="24"/>
        <end position="82"/>
    </location>
</feature>
<dbReference type="RefSeq" id="WP_158035318.1">
    <property type="nucleotide sequence ID" value="NZ_BAAAZV010000006.1"/>
</dbReference>
<evidence type="ECO:0000313" key="4">
    <source>
        <dbReference type="EMBL" id="KAB1633540.1"/>
    </source>
</evidence>
<evidence type="ECO:0000256" key="2">
    <source>
        <dbReference type="ARBA" id="ARBA00023002"/>
    </source>
</evidence>
<dbReference type="InterPro" id="IPR000415">
    <property type="entry name" value="Nitroreductase-like"/>
</dbReference>
<dbReference type="Proteomes" id="UP000481339">
    <property type="component" value="Unassembled WGS sequence"/>
</dbReference>
<comment type="caution">
    <text evidence="4">The sequence shown here is derived from an EMBL/GenBank/DDBJ whole genome shotgun (WGS) entry which is preliminary data.</text>
</comment>
<evidence type="ECO:0000313" key="5">
    <source>
        <dbReference type="Proteomes" id="UP000481339"/>
    </source>
</evidence>
<gene>
    <name evidence="4" type="ORF">F8O02_00990</name>
</gene>
<proteinExistence type="inferred from homology"/>
<keyword evidence="5" id="KW-1185">Reference proteome</keyword>
<name>A0A7C8FY01_9MICO</name>
<comment type="similarity">
    <text evidence="1">Belongs to the nitroreductase family.</text>
</comment>
<dbReference type="SUPFAM" id="SSF55469">
    <property type="entry name" value="FMN-dependent nitroreductase-like"/>
    <property type="match status" value="1"/>
</dbReference>
<dbReference type="InterPro" id="IPR029479">
    <property type="entry name" value="Nitroreductase"/>
</dbReference>
<organism evidence="4 5">
    <name type="scientific">Pseudoclavibacter caeni</name>
    <dbReference type="NCBI Taxonomy" id="908846"/>
    <lineage>
        <taxon>Bacteria</taxon>
        <taxon>Bacillati</taxon>
        <taxon>Actinomycetota</taxon>
        <taxon>Actinomycetes</taxon>
        <taxon>Micrococcales</taxon>
        <taxon>Microbacteriaceae</taxon>
        <taxon>Pseudoclavibacter</taxon>
    </lineage>
</organism>
<dbReference type="PANTHER" id="PTHR43673">
    <property type="entry name" value="NAD(P)H NITROREDUCTASE YDGI-RELATED"/>
    <property type="match status" value="1"/>
</dbReference>
<reference evidence="4 5" key="1">
    <citation type="submission" date="2019-09" db="EMBL/GenBank/DDBJ databases">
        <title>Phylogeny of genus Pseudoclavibacter and closely related genus.</title>
        <authorList>
            <person name="Li Y."/>
        </authorList>
    </citation>
    <scope>NUCLEOTIDE SEQUENCE [LARGE SCALE GENOMIC DNA]</scope>
    <source>
        <strain evidence="4 5">JCM 16921</strain>
    </source>
</reference>
<evidence type="ECO:0000256" key="1">
    <source>
        <dbReference type="ARBA" id="ARBA00007118"/>
    </source>
</evidence>
<accession>A0A7C8FY01</accession>
<keyword evidence="2" id="KW-0560">Oxidoreductase</keyword>
<dbReference type="Pfam" id="PF00881">
    <property type="entry name" value="Nitroreductase"/>
    <property type="match status" value="1"/>
</dbReference>